<dbReference type="Proteomes" id="UP000783037">
    <property type="component" value="Unassembled WGS sequence"/>
</dbReference>
<name>A0A8T3V7U3_9EURY</name>
<dbReference type="AlphaFoldDB" id="A0A8T3V7U3"/>
<dbReference type="PIRSF" id="PIRSF019262">
    <property type="entry name" value="UCP019262"/>
    <property type="match status" value="1"/>
</dbReference>
<dbReference type="InterPro" id="IPR016754">
    <property type="entry name" value="MJ0548-like"/>
</dbReference>
<dbReference type="InterPro" id="IPR057262">
    <property type="entry name" value="MJ0548_N"/>
</dbReference>
<comment type="caution">
    <text evidence="3">The sequence shown here is derived from an EMBL/GenBank/DDBJ whole genome shotgun (WGS) entry which is preliminary data.</text>
</comment>
<protein>
    <submittedName>
        <fullName evidence="3">DUF2121 domain-containing protein</fullName>
    </submittedName>
</protein>
<gene>
    <name evidence="3" type="ORF">E7Z79_04620</name>
</gene>
<dbReference type="Pfam" id="PF25274">
    <property type="entry name" value="MJ0548_C"/>
    <property type="match status" value="1"/>
</dbReference>
<proteinExistence type="predicted"/>
<dbReference type="InterPro" id="IPR057377">
    <property type="entry name" value="MJ0548_C"/>
</dbReference>
<sequence length="306" mass="34400">MSLIIAYVGKKGCVMASDKRKIGYFGDKQNLKTLEDELYSGKIDNDDDFLARAKELGISIKITDDANKLKIVGNTIRGEVSTKGTFETRRRRIYGTTNGYQIVELLGSDTESRKAGESGVIIFGNEYAKRLAETSIQRKWKASQSMRYMGEIFQSILEDVASRTPTVGKNTDVLIQRPKFNKTEAQKHLNITIDHDIKVLTKFRQELTEKLVQQNLDIEMANKIINHGEVGKVVNIDGNMLFVQLNDKTQAVDGNWKQKAAPGQNVLMFTESDNVKIGDKVIIENEDLCLKKDKSSLKCDIILCSL</sequence>
<evidence type="ECO:0000259" key="1">
    <source>
        <dbReference type="Pfam" id="PF09894"/>
    </source>
</evidence>
<feature type="domain" description="Connectase MJ0548-like N-terminal" evidence="1">
    <location>
        <begin position="1"/>
        <end position="198"/>
    </location>
</feature>
<reference evidence="3" key="1">
    <citation type="submission" date="2019-04" db="EMBL/GenBank/DDBJ databases">
        <title>Evolution of Biomass-Degrading Anaerobic Consortia Revealed by Metagenomics.</title>
        <authorList>
            <person name="Peng X."/>
        </authorList>
    </citation>
    <scope>NUCLEOTIDE SEQUENCE</scope>
    <source>
        <strain evidence="3">SIG18</strain>
    </source>
</reference>
<evidence type="ECO:0000313" key="4">
    <source>
        <dbReference type="Proteomes" id="UP000783037"/>
    </source>
</evidence>
<dbReference type="RefSeq" id="WP_303738808.1">
    <property type="nucleotide sequence ID" value="NZ_SUTK01000015.1"/>
</dbReference>
<dbReference type="Pfam" id="PF09894">
    <property type="entry name" value="MJ0548_N"/>
    <property type="match status" value="1"/>
</dbReference>
<evidence type="ECO:0000259" key="2">
    <source>
        <dbReference type="Pfam" id="PF25274"/>
    </source>
</evidence>
<dbReference type="EMBL" id="SUTK01000015">
    <property type="protein sequence ID" value="MBE6501706.1"/>
    <property type="molecule type" value="Genomic_DNA"/>
</dbReference>
<organism evidence="3 4">
    <name type="scientific">Methanobrevibacter thaueri</name>
    <dbReference type="NCBI Taxonomy" id="190975"/>
    <lineage>
        <taxon>Archaea</taxon>
        <taxon>Methanobacteriati</taxon>
        <taxon>Methanobacteriota</taxon>
        <taxon>Methanomada group</taxon>
        <taxon>Methanobacteria</taxon>
        <taxon>Methanobacteriales</taxon>
        <taxon>Methanobacteriaceae</taxon>
        <taxon>Methanobrevibacter</taxon>
    </lineage>
</organism>
<feature type="domain" description="Connectase MJ0548-like C-terminal" evidence="2">
    <location>
        <begin position="202"/>
        <end position="304"/>
    </location>
</feature>
<evidence type="ECO:0000313" key="3">
    <source>
        <dbReference type="EMBL" id="MBE6501706.1"/>
    </source>
</evidence>
<accession>A0A8T3V7U3</accession>